<dbReference type="EMBL" id="FCOF02000105">
    <property type="protein sequence ID" value="SAK97663.1"/>
    <property type="molecule type" value="Genomic_DNA"/>
</dbReference>
<feature type="region of interest" description="Disordered" evidence="1">
    <location>
        <begin position="188"/>
        <end position="262"/>
    </location>
</feature>
<proteinExistence type="predicted"/>
<accession>A0A158DT19</accession>
<organism evidence="3 4">
    <name type="scientific">Caballeronia catudaia</name>
    <dbReference type="NCBI Taxonomy" id="1777136"/>
    <lineage>
        <taxon>Bacteria</taxon>
        <taxon>Pseudomonadati</taxon>
        <taxon>Pseudomonadota</taxon>
        <taxon>Betaproteobacteria</taxon>
        <taxon>Burkholderiales</taxon>
        <taxon>Burkholderiaceae</taxon>
        <taxon>Caballeronia</taxon>
    </lineage>
</organism>
<keyword evidence="4" id="KW-1185">Reference proteome</keyword>
<dbReference type="AlphaFoldDB" id="A0A158DT19"/>
<protein>
    <recommendedName>
        <fullName evidence="2">DUF3631 domain-containing protein</fullName>
    </recommendedName>
</protein>
<reference evidence="3" key="1">
    <citation type="submission" date="2016-01" db="EMBL/GenBank/DDBJ databases">
        <authorList>
            <person name="Peeters C."/>
        </authorList>
    </citation>
    <scope>NUCLEOTIDE SEQUENCE [LARGE SCALE GENOMIC DNA]</scope>
    <source>
        <strain evidence="3">LMG 29318</strain>
    </source>
</reference>
<evidence type="ECO:0000313" key="4">
    <source>
        <dbReference type="Proteomes" id="UP000054870"/>
    </source>
</evidence>
<gene>
    <name evidence="3" type="ORF">AWB75_07141</name>
</gene>
<feature type="domain" description="DUF3631" evidence="2">
    <location>
        <begin position="9"/>
        <end position="188"/>
    </location>
</feature>
<dbReference type="Pfam" id="PF12307">
    <property type="entry name" value="DUF3631"/>
    <property type="match status" value="1"/>
</dbReference>
<evidence type="ECO:0000259" key="2">
    <source>
        <dbReference type="Pfam" id="PF12307"/>
    </source>
</evidence>
<comment type="caution">
    <text evidence="3">The sequence shown here is derived from an EMBL/GenBank/DDBJ whole genome shotgun (WGS) entry which is preliminary data.</text>
</comment>
<feature type="compositionally biased region" description="Basic and acidic residues" evidence="1">
    <location>
        <begin position="215"/>
        <end position="255"/>
    </location>
</feature>
<dbReference type="Proteomes" id="UP000054870">
    <property type="component" value="Unassembled WGS sequence"/>
</dbReference>
<evidence type="ECO:0000313" key="3">
    <source>
        <dbReference type="EMBL" id="SAK97663.1"/>
    </source>
</evidence>
<evidence type="ECO:0000256" key="1">
    <source>
        <dbReference type="SAM" id="MobiDB-lite"/>
    </source>
</evidence>
<sequence>MDRSIALELRRKLPHEQVDKLRHAEPGLFEQLAAMLARWSEDNGDAVRTARPELPAALHDRAADNWEPLLQIAETVGGVWPETARRAALALSGEAEASQSTGTELLTDIHEVFETQNAQRIFSADLLNALLSDEEKRWATWRGGRPMTLKQLSSRLSEYDIKSAQIRIGYESKKGFLRSQVDDAFNRYLSSPAAPPAPSETSKQPNAGAGFGVSHDPKRFATERPSETLEPLPDKACFDVSDRSEKRGERGKSVTDDEEEDV</sequence>
<name>A0A158DT19_9BURK</name>
<dbReference type="InterPro" id="IPR022081">
    <property type="entry name" value="DUF3631"/>
</dbReference>